<dbReference type="InterPro" id="IPR027491">
    <property type="entry name" value="Ribosomal_bL31_A"/>
</dbReference>
<evidence type="ECO:0000256" key="2">
    <source>
        <dbReference type="ARBA" id="ARBA00022730"/>
    </source>
</evidence>
<organism evidence="8 9">
    <name type="scientific">Candidatus Liptonbacteria bacterium RIFCSPLOWO2_01_FULL_53_13</name>
    <dbReference type="NCBI Taxonomy" id="1798651"/>
    <lineage>
        <taxon>Bacteria</taxon>
        <taxon>Candidatus Liptoniibacteriota</taxon>
    </lineage>
</organism>
<dbReference type="Gene3D" id="4.10.830.30">
    <property type="entry name" value="Ribosomal protein L31"/>
    <property type="match status" value="1"/>
</dbReference>
<dbReference type="NCBIfam" id="NF001809">
    <property type="entry name" value="PRK00528.1"/>
    <property type="match status" value="1"/>
</dbReference>
<dbReference type="NCBIfam" id="NF000612">
    <property type="entry name" value="PRK00019.1"/>
    <property type="match status" value="1"/>
</dbReference>
<accession>A0A1G2CML3</accession>
<keyword evidence="3 7" id="KW-0694">RNA-binding</keyword>
<evidence type="ECO:0000256" key="1">
    <source>
        <dbReference type="ARBA" id="ARBA00009296"/>
    </source>
</evidence>
<name>A0A1G2CML3_9BACT</name>
<evidence type="ECO:0000313" key="9">
    <source>
        <dbReference type="Proteomes" id="UP000178348"/>
    </source>
</evidence>
<dbReference type="GO" id="GO:0019843">
    <property type="term" value="F:rRNA binding"/>
    <property type="evidence" value="ECO:0007669"/>
    <property type="project" value="UniProtKB-KW"/>
</dbReference>
<proteinExistence type="inferred from homology"/>
<dbReference type="Proteomes" id="UP000178348">
    <property type="component" value="Unassembled WGS sequence"/>
</dbReference>
<dbReference type="GO" id="GO:0046872">
    <property type="term" value="F:metal ion binding"/>
    <property type="evidence" value="ECO:0007669"/>
    <property type="project" value="UniProtKB-KW"/>
</dbReference>
<feature type="binding site" evidence="7">
    <location>
        <position position="19"/>
    </location>
    <ligand>
        <name>Zn(2+)</name>
        <dbReference type="ChEBI" id="CHEBI:29105"/>
    </ligand>
</feature>
<dbReference type="PRINTS" id="PR01249">
    <property type="entry name" value="RIBOSOMALL31"/>
</dbReference>
<dbReference type="PANTHER" id="PTHR33280:SF1">
    <property type="entry name" value="LARGE RIBOSOMAL SUBUNIT PROTEIN BL31C"/>
    <property type="match status" value="1"/>
</dbReference>
<dbReference type="NCBIfam" id="TIGR00105">
    <property type="entry name" value="L31"/>
    <property type="match status" value="1"/>
</dbReference>
<feature type="binding site" evidence="7">
    <location>
        <position position="37"/>
    </location>
    <ligand>
        <name>Zn(2+)</name>
        <dbReference type="ChEBI" id="CHEBI:29105"/>
    </ligand>
</feature>
<dbReference type="EMBL" id="MHLB01000007">
    <property type="protein sequence ID" value="OGZ02615.1"/>
    <property type="molecule type" value="Genomic_DNA"/>
</dbReference>
<dbReference type="InterPro" id="IPR042105">
    <property type="entry name" value="Ribosomal_bL31_sf"/>
</dbReference>
<gene>
    <name evidence="7" type="primary">rpmE</name>
    <name evidence="8" type="ORF">A2946_01510</name>
</gene>
<evidence type="ECO:0000313" key="8">
    <source>
        <dbReference type="EMBL" id="OGZ02615.1"/>
    </source>
</evidence>
<evidence type="ECO:0000256" key="4">
    <source>
        <dbReference type="ARBA" id="ARBA00022980"/>
    </source>
</evidence>
<evidence type="ECO:0000256" key="7">
    <source>
        <dbReference type="HAMAP-Rule" id="MF_00501"/>
    </source>
</evidence>
<comment type="similarity">
    <text evidence="1 7">Belongs to the bacterial ribosomal protein bL31 family. Type A subfamily.</text>
</comment>
<evidence type="ECO:0000256" key="6">
    <source>
        <dbReference type="ARBA" id="ARBA00035687"/>
    </source>
</evidence>
<comment type="subunit">
    <text evidence="7">Part of the 50S ribosomal subunit.</text>
</comment>
<dbReference type="PANTHER" id="PTHR33280">
    <property type="entry name" value="50S RIBOSOMAL PROTEIN L31, CHLOROPLASTIC"/>
    <property type="match status" value="1"/>
</dbReference>
<protein>
    <recommendedName>
        <fullName evidence="6 7">Large ribosomal subunit protein bL31</fullName>
    </recommendedName>
</protein>
<dbReference type="Pfam" id="PF01197">
    <property type="entry name" value="Ribosomal_L31"/>
    <property type="match status" value="1"/>
</dbReference>
<dbReference type="SUPFAM" id="SSF143800">
    <property type="entry name" value="L28p-like"/>
    <property type="match status" value="1"/>
</dbReference>
<dbReference type="AlphaFoldDB" id="A0A1G2CML3"/>
<dbReference type="GO" id="GO:1990904">
    <property type="term" value="C:ribonucleoprotein complex"/>
    <property type="evidence" value="ECO:0007669"/>
    <property type="project" value="UniProtKB-KW"/>
</dbReference>
<dbReference type="GO" id="GO:0005840">
    <property type="term" value="C:ribosome"/>
    <property type="evidence" value="ECO:0007669"/>
    <property type="project" value="UniProtKB-KW"/>
</dbReference>
<dbReference type="GO" id="GO:0003735">
    <property type="term" value="F:structural constituent of ribosome"/>
    <property type="evidence" value="ECO:0007669"/>
    <property type="project" value="InterPro"/>
</dbReference>
<comment type="cofactor">
    <cofactor evidence="7">
        <name>Zn(2+)</name>
        <dbReference type="ChEBI" id="CHEBI:29105"/>
    </cofactor>
    <text evidence="7">Binds 1 zinc ion per subunit.</text>
</comment>
<comment type="function">
    <text evidence="7">Binds the 23S rRNA.</text>
</comment>
<keyword evidence="4 7" id="KW-0689">Ribosomal protein</keyword>
<keyword evidence="7" id="KW-0862">Zinc</keyword>
<dbReference type="InterPro" id="IPR034704">
    <property type="entry name" value="Ribosomal_bL28/bL31-like_sf"/>
</dbReference>
<keyword evidence="7" id="KW-0479">Metal-binding</keyword>
<sequence>MKKDIHPTYYDKATVRCACGNSFVTGATKQELHVDICSKCHPFYTGEEKLIDTAGRVERFKTRRAKAVEVKPKKVRVKKAK</sequence>
<dbReference type="GO" id="GO:0006412">
    <property type="term" value="P:translation"/>
    <property type="evidence" value="ECO:0007669"/>
    <property type="project" value="UniProtKB-UniRule"/>
</dbReference>
<reference evidence="8 9" key="1">
    <citation type="journal article" date="2016" name="Nat. Commun.">
        <title>Thousands of microbial genomes shed light on interconnected biogeochemical processes in an aquifer system.</title>
        <authorList>
            <person name="Anantharaman K."/>
            <person name="Brown C.T."/>
            <person name="Hug L.A."/>
            <person name="Sharon I."/>
            <person name="Castelle C.J."/>
            <person name="Probst A.J."/>
            <person name="Thomas B.C."/>
            <person name="Singh A."/>
            <person name="Wilkins M.J."/>
            <person name="Karaoz U."/>
            <person name="Brodie E.L."/>
            <person name="Williams K.H."/>
            <person name="Hubbard S.S."/>
            <person name="Banfield J.F."/>
        </authorList>
    </citation>
    <scope>NUCLEOTIDE SEQUENCE [LARGE SCALE GENOMIC DNA]</scope>
</reference>
<feature type="binding site" evidence="7">
    <location>
        <position position="17"/>
    </location>
    <ligand>
        <name>Zn(2+)</name>
        <dbReference type="ChEBI" id="CHEBI:29105"/>
    </ligand>
</feature>
<keyword evidence="5 7" id="KW-0687">Ribonucleoprotein</keyword>
<keyword evidence="2 7" id="KW-0699">rRNA-binding</keyword>
<evidence type="ECO:0000256" key="3">
    <source>
        <dbReference type="ARBA" id="ARBA00022884"/>
    </source>
</evidence>
<comment type="caution">
    <text evidence="8">The sequence shown here is derived from an EMBL/GenBank/DDBJ whole genome shotgun (WGS) entry which is preliminary data.</text>
</comment>
<evidence type="ECO:0000256" key="5">
    <source>
        <dbReference type="ARBA" id="ARBA00023274"/>
    </source>
</evidence>
<feature type="binding site" evidence="7">
    <location>
        <position position="40"/>
    </location>
    <ligand>
        <name>Zn(2+)</name>
        <dbReference type="ChEBI" id="CHEBI:29105"/>
    </ligand>
</feature>
<dbReference type="PROSITE" id="PS01143">
    <property type="entry name" value="RIBOSOMAL_L31"/>
    <property type="match status" value="1"/>
</dbReference>
<dbReference type="HAMAP" id="MF_00501">
    <property type="entry name" value="Ribosomal_bL31_1"/>
    <property type="match status" value="1"/>
</dbReference>
<dbReference type="InterPro" id="IPR002150">
    <property type="entry name" value="Ribosomal_bL31"/>
</dbReference>